<accession>A0A090BV11</accession>
<evidence type="ECO:0000256" key="14">
    <source>
        <dbReference type="SAM" id="Phobius"/>
    </source>
</evidence>
<keyword evidence="4" id="KW-0547">Nucleotide-binding</keyword>
<evidence type="ECO:0000313" key="16">
    <source>
        <dbReference type="EMBL" id="BAP56046.1"/>
    </source>
</evidence>
<evidence type="ECO:0000256" key="4">
    <source>
        <dbReference type="ARBA" id="ARBA00022741"/>
    </source>
</evidence>
<feature type="domain" description="THIF-type NAD/FAD binding fold" evidence="15">
    <location>
        <begin position="9"/>
        <end position="243"/>
    </location>
</feature>
<dbReference type="OrthoDB" id="9804286at2"/>
<feature type="transmembrane region" description="Helical" evidence="14">
    <location>
        <begin position="31"/>
        <end position="57"/>
    </location>
</feature>
<comment type="subunit">
    <text evidence="8">Homodimer. Forms a stable heterotetrameric complex of 2 MoeB and 2 MoaD during adenylation of MoaD.</text>
</comment>
<proteinExistence type="inferred from homology"/>
<evidence type="ECO:0000256" key="8">
    <source>
        <dbReference type="ARBA" id="ARBA00063809"/>
    </source>
</evidence>
<evidence type="ECO:0000256" key="2">
    <source>
        <dbReference type="ARBA" id="ARBA00009919"/>
    </source>
</evidence>
<evidence type="ECO:0000256" key="11">
    <source>
        <dbReference type="ARBA" id="ARBA00075110"/>
    </source>
</evidence>
<comment type="function">
    <text evidence="7">Catalyzes the adenylation by ATP of the carboxyl group of the C-terminal glycine of sulfur carrier protein MoaD.</text>
</comment>
<dbReference type="GO" id="GO:0005524">
    <property type="term" value="F:ATP binding"/>
    <property type="evidence" value="ECO:0007669"/>
    <property type="project" value="UniProtKB-KW"/>
</dbReference>
<dbReference type="CDD" id="cd00757">
    <property type="entry name" value="ThiF_MoeB_HesA_family"/>
    <property type="match status" value="1"/>
</dbReference>
<comment type="similarity">
    <text evidence="2">Belongs to the HesA/MoeB/ThiF family.</text>
</comment>
<dbReference type="KEGG" id="tig:THII_1749"/>
<dbReference type="InterPro" id="IPR045886">
    <property type="entry name" value="ThiF/MoeB/HesA"/>
</dbReference>
<dbReference type="GO" id="GO:0061605">
    <property type="term" value="F:molybdopterin-synthase adenylyltransferase activity"/>
    <property type="evidence" value="ECO:0007669"/>
    <property type="project" value="UniProtKB-EC"/>
</dbReference>
<dbReference type="HOGENOM" id="CLU_013325_10_3_6"/>
<sequence length="255" mass="27709">MNDSSLYRYSHHISLPQVTRIGQQKLTQSRVLIVGLGGLGSPVALYLAAAGIGQLVLVDGDQVDLSNLQRQIVHNTAQIGQDKVISAQTQLQALNPEIQIITYSYRLEPEALQQLITSVDIVVDCSDNFTTRFAINAACVRHGTPLVSAAVQRWSGQVTVFLPAYSQSPCYACLYPNQAEEGETCSETGILAPVAGIVGSIQAVEVIKVLLNIGESLCGKLLLLDTYTLQWRTLKLPKDPACLVCSSVNFIREIR</sequence>
<dbReference type="Proteomes" id="UP000031623">
    <property type="component" value="Chromosome"/>
</dbReference>
<dbReference type="GO" id="GO:0004792">
    <property type="term" value="F:thiosulfate-cyanide sulfurtransferase activity"/>
    <property type="evidence" value="ECO:0007669"/>
    <property type="project" value="TreeGrafter"/>
</dbReference>
<evidence type="ECO:0000256" key="10">
    <source>
        <dbReference type="ARBA" id="ARBA00073635"/>
    </source>
</evidence>
<gene>
    <name evidence="16" type="ORF">THII_1749</name>
</gene>
<dbReference type="EC" id="2.7.7.80" evidence="9"/>
<dbReference type="GO" id="GO:0008641">
    <property type="term" value="F:ubiquitin-like modifier activating enzyme activity"/>
    <property type="evidence" value="ECO:0007669"/>
    <property type="project" value="InterPro"/>
</dbReference>
<reference evidence="16 17" key="1">
    <citation type="journal article" date="2014" name="ISME J.">
        <title>Ecophysiology of Thioploca ingrica as revealed by the complete genome sequence supplemented with proteomic evidence.</title>
        <authorList>
            <person name="Kojima H."/>
            <person name="Ogura Y."/>
            <person name="Yamamoto N."/>
            <person name="Togashi T."/>
            <person name="Mori H."/>
            <person name="Watanabe T."/>
            <person name="Nemoto F."/>
            <person name="Kurokawa K."/>
            <person name="Hayashi T."/>
            <person name="Fukui M."/>
        </authorList>
    </citation>
    <scope>NUCLEOTIDE SEQUENCE [LARGE SCALE GENOMIC DNA]</scope>
</reference>
<keyword evidence="14" id="KW-0472">Membrane</keyword>
<evidence type="ECO:0000256" key="13">
    <source>
        <dbReference type="ARBA" id="ARBA00078531"/>
    </source>
</evidence>
<evidence type="ECO:0000256" key="9">
    <source>
        <dbReference type="ARBA" id="ARBA00066884"/>
    </source>
</evidence>
<dbReference type="GO" id="GO:0008146">
    <property type="term" value="F:sulfotransferase activity"/>
    <property type="evidence" value="ECO:0007669"/>
    <property type="project" value="TreeGrafter"/>
</dbReference>
<keyword evidence="5" id="KW-0067">ATP-binding</keyword>
<evidence type="ECO:0000256" key="6">
    <source>
        <dbReference type="ARBA" id="ARBA00052218"/>
    </source>
</evidence>
<evidence type="ECO:0000256" key="1">
    <source>
        <dbReference type="ARBA" id="ARBA00005046"/>
    </source>
</evidence>
<protein>
    <recommendedName>
        <fullName evidence="10">Molybdopterin-synthase adenylyltransferase</fullName>
        <ecNumber evidence="9">2.7.7.80</ecNumber>
    </recommendedName>
    <alternativeName>
        <fullName evidence="13">MoaD protein adenylase</fullName>
    </alternativeName>
    <alternativeName>
        <fullName evidence="11">Molybdopterin-converting factor subunit 1 adenylase</fullName>
    </alternativeName>
    <alternativeName>
        <fullName evidence="12">Sulfur carrier protein MoaD adenylyltransferase</fullName>
    </alternativeName>
</protein>
<keyword evidence="14" id="KW-1133">Transmembrane helix</keyword>
<evidence type="ECO:0000256" key="3">
    <source>
        <dbReference type="ARBA" id="ARBA00022679"/>
    </source>
</evidence>
<evidence type="ECO:0000313" key="17">
    <source>
        <dbReference type="Proteomes" id="UP000031623"/>
    </source>
</evidence>
<name>A0A090BV11_9GAMM</name>
<evidence type="ECO:0000256" key="5">
    <source>
        <dbReference type="ARBA" id="ARBA00022840"/>
    </source>
</evidence>
<dbReference type="STRING" id="40754.THII_1749"/>
<keyword evidence="3" id="KW-0808">Transferase</keyword>
<dbReference type="NCBIfam" id="NF004281">
    <property type="entry name" value="PRK05690.1"/>
    <property type="match status" value="1"/>
</dbReference>
<dbReference type="FunFam" id="3.40.50.720:FF:000033">
    <property type="entry name" value="Adenylyltransferase and sulfurtransferase MOCS3"/>
    <property type="match status" value="1"/>
</dbReference>
<comment type="pathway">
    <text evidence="1">Cofactor biosynthesis; molybdopterin biosynthesis.</text>
</comment>
<evidence type="ECO:0000259" key="15">
    <source>
        <dbReference type="Pfam" id="PF00899"/>
    </source>
</evidence>
<dbReference type="PANTHER" id="PTHR10953">
    <property type="entry name" value="UBIQUITIN-ACTIVATING ENZYME E1"/>
    <property type="match status" value="1"/>
</dbReference>
<evidence type="ECO:0000256" key="12">
    <source>
        <dbReference type="ARBA" id="ARBA00075328"/>
    </source>
</evidence>
<keyword evidence="14" id="KW-0812">Transmembrane</keyword>
<comment type="catalytic activity">
    <reaction evidence="6">
        <text>[molybdopterin-synthase sulfur-carrier protein]-C-terminal Gly-Gly + ATP + H(+) = [molybdopterin-synthase sulfur-carrier protein]-C-terminal Gly-Gly-AMP + diphosphate</text>
        <dbReference type="Rhea" id="RHEA:43616"/>
        <dbReference type="Rhea" id="RHEA-COMP:12159"/>
        <dbReference type="Rhea" id="RHEA-COMP:12202"/>
        <dbReference type="ChEBI" id="CHEBI:15378"/>
        <dbReference type="ChEBI" id="CHEBI:30616"/>
        <dbReference type="ChEBI" id="CHEBI:33019"/>
        <dbReference type="ChEBI" id="CHEBI:90618"/>
        <dbReference type="ChEBI" id="CHEBI:90778"/>
        <dbReference type="EC" id="2.7.7.80"/>
    </reaction>
</comment>
<dbReference type="InterPro" id="IPR000594">
    <property type="entry name" value="ThiF_NAD_FAD-bd"/>
</dbReference>
<dbReference type="SUPFAM" id="SSF69572">
    <property type="entry name" value="Activating enzymes of the ubiquitin-like proteins"/>
    <property type="match status" value="1"/>
</dbReference>
<organism evidence="16 17">
    <name type="scientific">Thioploca ingrica</name>
    <dbReference type="NCBI Taxonomy" id="40754"/>
    <lineage>
        <taxon>Bacteria</taxon>
        <taxon>Pseudomonadati</taxon>
        <taxon>Pseudomonadota</taxon>
        <taxon>Gammaproteobacteria</taxon>
        <taxon>Thiotrichales</taxon>
        <taxon>Thiotrichaceae</taxon>
        <taxon>Thioploca</taxon>
    </lineage>
</organism>
<dbReference type="AlphaFoldDB" id="A0A090BV11"/>
<evidence type="ECO:0000256" key="7">
    <source>
        <dbReference type="ARBA" id="ARBA00055169"/>
    </source>
</evidence>
<dbReference type="InterPro" id="IPR035985">
    <property type="entry name" value="Ubiquitin-activating_enz"/>
</dbReference>
<dbReference type="GO" id="GO:0005829">
    <property type="term" value="C:cytosol"/>
    <property type="evidence" value="ECO:0007669"/>
    <property type="project" value="TreeGrafter"/>
</dbReference>
<dbReference type="PANTHER" id="PTHR10953:SF102">
    <property type="entry name" value="ADENYLYLTRANSFERASE AND SULFURTRANSFERASE MOCS3"/>
    <property type="match status" value="1"/>
</dbReference>
<dbReference type="Gene3D" id="3.40.50.720">
    <property type="entry name" value="NAD(P)-binding Rossmann-like Domain"/>
    <property type="match status" value="1"/>
</dbReference>
<keyword evidence="17" id="KW-1185">Reference proteome</keyword>
<dbReference type="Pfam" id="PF00899">
    <property type="entry name" value="ThiF"/>
    <property type="match status" value="1"/>
</dbReference>
<dbReference type="EMBL" id="AP014633">
    <property type="protein sequence ID" value="BAP56046.1"/>
    <property type="molecule type" value="Genomic_DNA"/>
</dbReference>